<evidence type="ECO:0000313" key="2">
    <source>
        <dbReference type="Proteomes" id="UP001234202"/>
    </source>
</evidence>
<comment type="caution">
    <text evidence="1">The sequence shown here is derived from an EMBL/GenBank/DDBJ whole genome shotgun (WGS) entry which is preliminary data.</text>
</comment>
<protein>
    <submittedName>
        <fullName evidence="1">Uncharacterized protein</fullName>
    </submittedName>
</protein>
<organism evidence="1 2">
    <name type="scientific">Naganishia onofrii</name>
    <dbReference type="NCBI Taxonomy" id="1851511"/>
    <lineage>
        <taxon>Eukaryota</taxon>
        <taxon>Fungi</taxon>
        <taxon>Dikarya</taxon>
        <taxon>Basidiomycota</taxon>
        <taxon>Agaricomycotina</taxon>
        <taxon>Tremellomycetes</taxon>
        <taxon>Filobasidiales</taxon>
        <taxon>Filobasidiaceae</taxon>
        <taxon>Naganishia</taxon>
    </lineage>
</organism>
<accession>A0ACC2X957</accession>
<evidence type="ECO:0000313" key="1">
    <source>
        <dbReference type="EMBL" id="KAJ9119971.1"/>
    </source>
</evidence>
<dbReference type="EMBL" id="JASBWV010000022">
    <property type="protein sequence ID" value="KAJ9119971.1"/>
    <property type="molecule type" value="Genomic_DNA"/>
</dbReference>
<proteinExistence type="predicted"/>
<gene>
    <name evidence="1" type="ORF">QFC24_005454</name>
</gene>
<sequence>MITFLDLPPEIMDLIASHLLHLDVAQLNILNPAPDPDPEGEEHPLTVTISADDGAGTIVSIVSFSSDGSLELAPARHINDIATTSSTSGPLPPYSSISNLSSTCQQYDGISHERADRISAFLMASVNDSDPILKSNKRLPGIGDILSPYQALQHLEIDWNLLPADEARIQAMEAAALALPAMKYDLRYSRACVLALLDTLHIRLSSPKNIFIDSIKADIMAQQFNLILQQFDMPVLRHLEISQKFSGMLDMVKRQWVQLLKNVPAQDWPNLESVRIGVDVPYRYYMDSEREAEIAIWQPLAKAIINHFSRTKKAPPRITIVLNFSFCTHLTPDPFTSTSASDTTTTVSATDSTHYIPREQIAPSRETMQAFINDQLQGPAQAVPFTVEVHGTCLSENTVYQPLVRATYTPLNGAESVANSTAAAAAAAVGGENATTTRMGRLDFELYQQNIDLTHAATVRPRAEGEAAPSPPIMRLRVRTVIGREERGDRGDREDRDARDERDRMVQARMDTLRRRRGDGRAMVFGAGGVFMM</sequence>
<keyword evidence="2" id="KW-1185">Reference proteome</keyword>
<reference evidence="1" key="1">
    <citation type="submission" date="2023-04" db="EMBL/GenBank/DDBJ databases">
        <title>Draft Genome sequencing of Naganishia species isolated from polar environments using Oxford Nanopore Technology.</title>
        <authorList>
            <person name="Leo P."/>
            <person name="Venkateswaran K."/>
        </authorList>
    </citation>
    <scope>NUCLEOTIDE SEQUENCE</scope>
    <source>
        <strain evidence="1">DBVPG 5303</strain>
    </source>
</reference>
<dbReference type="Proteomes" id="UP001234202">
    <property type="component" value="Unassembled WGS sequence"/>
</dbReference>
<name>A0ACC2X957_9TREE</name>